<proteinExistence type="predicted"/>
<dbReference type="Proteomes" id="UP000201263">
    <property type="component" value="Segment"/>
</dbReference>
<dbReference type="RefSeq" id="YP_009097674.1">
    <property type="nucleotide sequence ID" value="NC_025414.1"/>
</dbReference>
<sequence length="88" mass="10008">MIERENVNVMVELGDRVKVDNPVDLQLKLNQLGQRLVDRLPAGYNVKLVRDGQFSFLLGIISQRGIVEQQFGIQWNPVSKFVTWAGVL</sequence>
<protein>
    <submittedName>
        <fullName evidence="1">Uncharacterized protein</fullName>
    </submittedName>
</protein>
<evidence type="ECO:0000313" key="1">
    <source>
        <dbReference type="EMBL" id="AIK68008.1"/>
    </source>
</evidence>
<gene>
    <name evidence="1" type="ORF">CPTMiller_0072</name>
</gene>
<accession>A0A076YHY9</accession>
<name>A0A076YHY9_9CAUD</name>
<dbReference type="KEGG" id="vg:22113544"/>
<reference evidence="1 2" key="1">
    <citation type="submission" date="2014-07" db="EMBL/GenBank/DDBJ databases">
        <title>Complete Genome of Citrobacter freundii Myophage Miller.</title>
        <authorList>
            <person name="Hwang K."/>
            <person name="Luna A.J."/>
            <person name="Hernandez A.C."/>
            <person name="Everett G.F.K."/>
        </authorList>
    </citation>
    <scope>NUCLEOTIDE SEQUENCE [LARGE SCALE GENOMIC DNA]</scope>
</reference>
<dbReference type="GeneID" id="22113544"/>
<evidence type="ECO:0000313" key="2">
    <source>
        <dbReference type="Proteomes" id="UP000201263"/>
    </source>
</evidence>
<dbReference type="EMBL" id="KM236237">
    <property type="protein sequence ID" value="AIK68008.1"/>
    <property type="molecule type" value="Genomic_DNA"/>
</dbReference>
<organism evidence="1 2">
    <name type="scientific">Citrobacter phage Miller</name>
    <dbReference type="NCBI Taxonomy" id="1527524"/>
    <lineage>
        <taxon>Viruses</taxon>
        <taxon>Duplodnaviria</taxon>
        <taxon>Heunggongvirae</taxon>
        <taxon>Uroviricota</taxon>
        <taxon>Caudoviricetes</taxon>
        <taxon>Pantevenvirales</taxon>
        <taxon>Straboviridae</taxon>
        <taxon>Pseudotevenvirus</taxon>
        <taxon>Pseudotevenvirus miller</taxon>
    </lineage>
</organism>
<keyword evidence="2" id="KW-1185">Reference proteome</keyword>